<evidence type="ECO:0000256" key="3">
    <source>
        <dbReference type="ARBA" id="ARBA00022840"/>
    </source>
</evidence>
<dbReference type="AlphaFoldDB" id="A8F7I1"/>
<dbReference type="EMBL" id="CP000812">
    <property type="protein sequence ID" value="ABV34115.1"/>
    <property type="molecule type" value="Genomic_DNA"/>
</dbReference>
<dbReference type="Gene3D" id="3.40.50.300">
    <property type="entry name" value="P-loop containing nucleotide triphosphate hydrolases"/>
    <property type="match status" value="1"/>
</dbReference>
<evidence type="ECO:0000256" key="1">
    <source>
        <dbReference type="ARBA" id="ARBA00022448"/>
    </source>
</evidence>
<dbReference type="OrthoDB" id="9804819at2"/>
<keyword evidence="2" id="KW-0547">Nucleotide-binding</keyword>
<protein>
    <submittedName>
        <fullName evidence="5">ABC transporter related</fullName>
    </submittedName>
</protein>
<feature type="domain" description="ABC transporter" evidence="4">
    <location>
        <begin position="3"/>
        <end position="216"/>
    </location>
</feature>
<sequence length="260" mass="29506">MILKVENLRKSYNSKIAVNDVSFEIEKGQIFALLGPNGAGKTTTIKCILGLRKPDSGKILLHGSYAYLPEEKELYRYLTVKKTVQITSQITDNFSSQKALNFLEEFQIPLDEKISNLSHGMMTQTYISLIFAQDADIYFMDEPTWGLDPIMRNRILELIRQLSYEGKTIFYTSHILAEVEKLADTIAIMVNGKIIELDEIDNIKDKYVVCITPKGKNPGGFLYKSTDRENIYIVRKEKAEGVVEPATFDMIFEAIVKGAK</sequence>
<dbReference type="InterPro" id="IPR003593">
    <property type="entry name" value="AAA+_ATPase"/>
</dbReference>
<dbReference type="RefSeq" id="WP_012003591.1">
    <property type="nucleotide sequence ID" value="NC_009828.1"/>
</dbReference>
<dbReference type="eggNOG" id="COG1131">
    <property type="taxonomic scope" value="Bacteria"/>
</dbReference>
<organism evidence="5 6">
    <name type="scientific">Pseudothermotoga lettingae (strain ATCC BAA-301 / DSM 14385 / NBRC 107922 / TMO)</name>
    <name type="common">Thermotoga lettingae</name>
    <dbReference type="NCBI Taxonomy" id="416591"/>
    <lineage>
        <taxon>Bacteria</taxon>
        <taxon>Thermotogati</taxon>
        <taxon>Thermotogota</taxon>
        <taxon>Thermotogae</taxon>
        <taxon>Thermotogales</taxon>
        <taxon>Thermotogaceae</taxon>
        <taxon>Pseudothermotoga</taxon>
    </lineage>
</organism>
<dbReference type="GO" id="GO:0005524">
    <property type="term" value="F:ATP binding"/>
    <property type="evidence" value="ECO:0007669"/>
    <property type="project" value="UniProtKB-KW"/>
</dbReference>
<name>A8F7I1_PSELT</name>
<dbReference type="InterPro" id="IPR051782">
    <property type="entry name" value="ABC_Transporter_VariousFunc"/>
</dbReference>
<dbReference type="HOGENOM" id="CLU_000604_1_2_0"/>
<dbReference type="InterPro" id="IPR027417">
    <property type="entry name" value="P-loop_NTPase"/>
</dbReference>
<evidence type="ECO:0000259" key="4">
    <source>
        <dbReference type="PROSITE" id="PS50893"/>
    </source>
</evidence>
<dbReference type="Pfam" id="PF00005">
    <property type="entry name" value="ABC_tran"/>
    <property type="match status" value="1"/>
</dbReference>
<dbReference type="InterPro" id="IPR003439">
    <property type="entry name" value="ABC_transporter-like_ATP-bd"/>
</dbReference>
<evidence type="ECO:0000256" key="2">
    <source>
        <dbReference type="ARBA" id="ARBA00022741"/>
    </source>
</evidence>
<dbReference type="SMART" id="SM00382">
    <property type="entry name" value="AAA"/>
    <property type="match status" value="1"/>
</dbReference>
<dbReference type="SUPFAM" id="SSF52540">
    <property type="entry name" value="P-loop containing nucleoside triphosphate hydrolases"/>
    <property type="match status" value="1"/>
</dbReference>
<keyword evidence="1" id="KW-0813">Transport</keyword>
<evidence type="ECO:0000313" key="6">
    <source>
        <dbReference type="Proteomes" id="UP000002016"/>
    </source>
</evidence>
<dbReference type="CDD" id="cd03230">
    <property type="entry name" value="ABC_DR_subfamily_A"/>
    <property type="match status" value="1"/>
</dbReference>
<keyword evidence="3" id="KW-0067">ATP-binding</keyword>
<gene>
    <name evidence="5" type="ordered locus">Tlet_1560</name>
</gene>
<evidence type="ECO:0000313" key="5">
    <source>
        <dbReference type="EMBL" id="ABV34115.1"/>
    </source>
</evidence>
<dbReference type="Proteomes" id="UP000002016">
    <property type="component" value="Chromosome"/>
</dbReference>
<reference evidence="5 6" key="2">
    <citation type="journal article" date="2009" name="Proc. Natl. Acad. Sci. U.S.A.">
        <title>On the chimeric nature, thermophilic origin, and phylogenetic placement of the Thermotogales.</title>
        <authorList>
            <person name="Zhaxybayeva O."/>
            <person name="Swithers K.S."/>
            <person name="Lapierre P."/>
            <person name="Fournier G.P."/>
            <person name="Bickhart D.M."/>
            <person name="DeBoy R.T."/>
            <person name="Nelson K.E."/>
            <person name="Nesbo C.L."/>
            <person name="Doolittle W.F."/>
            <person name="Gogarten J.P."/>
            <person name="Noll K.M."/>
        </authorList>
    </citation>
    <scope>NUCLEOTIDE SEQUENCE [LARGE SCALE GENOMIC DNA]</scope>
    <source>
        <strain evidence="6">ATCC BAA-301 / DSM 14385 / NBRC 107922 / TMO</strain>
    </source>
</reference>
<proteinExistence type="predicted"/>
<reference evidence="5 6" key="1">
    <citation type="submission" date="2007-08" db="EMBL/GenBank/DDBJ databases">
        <title>Complete sequence of Thermotoga lettingae TMO.</title>
        <authorList>
            <consortium name="US DOE Joint Genome Institute"/>
            <person name="Copeland A."/>
            <person name="Lucas S."/>
            <person name="Lapidus A."/>
            <person name="Barry K."/>
            <person name="Glavina del Rio T."/>
            <person name="Dalin E."/>
            <person name="Tice H."/>
            <person name="Pitluck S."/>
            <person name="Foster B."/>
            <person name="Bruce D."/>
            <person name="Schmutz J."/>
            <person name="Larimer F."/>
            <person name="Land M."/>
            <person name="Hauser L."/>
            <person name="Kyrpides N."/>
            <person name="Mikhailova N."/>
            <person name="Nelson K."/>
            <person name="Gogarten J.P."/>
            <person name="Noll K."/>
            <person name="Richardson P."/>
        </authorList>
    </citation>
    <scope>NUCLEOTIDE SEQUENCE [LARGE SCALE GENOMIC DNA]</scope>
    <source>
        <strain evidence="6">ATCC BAA-301 / DSM 14385 / NBRC 107922 / TMO</strain>
    </source>
</reference>
<dbReference type="PANTHER" id="PTHR42939:SF1">
    <property type="entry name" value="ABC TRANSPORTER ATP-BINDING PROTEIN ALBC-RELATED"/>
    <property type="match status" value="1"/>
</dbReference>
<dbReference type="STRING" id="416591.Tlet_1560"/>
<dbReference type="GO" id="GO:0016887">
    <property type="term" value="F:ATP hydrolysis activity"/>
    <property type="evidence" value="ECO:0007669"/>
    <property type="project" value="InterPro"/>
</dbReference>
<dbReference type="PROSITE" id="PS50893">
    <property type="entry name" value="ABC_TRANSPORTER_2"/>
    <property type="match status" value="1"/>
</dbReference>
<dbReference type="KEGG" id="tle:Tlet_1560"/>
<dbReference type="PANTHER" id="PTHR42939">
    <property type="entry name" value="ABC TRANSPORTER ATP-BINDING PROTEIN ALBC-RELATED"/>
    <property type="match status" value="1"/>
</dbReference>
<keyword evidence="6" id="KW-1185">Reference proteome</keyword>
<accession>A8F7I1</accession>